<dbReference type="AlphaFoldDB" id="A0A2V2UKP5"/>
<protein>
    <submittedName>
        <fullName evidence="2">Putative methionyl-tRNA formyltransferase</fullName>
    </submittedName>
</protein>
<reference evidence="2 3" key="1">
    <citation type="journal article" date="2018" name="Microb. Genom.">
        <title>Expanding an expanded genome: long-read sequencing of Trypanosoma cruzi.</title>
        <authorList>
            <person name="Berna L."/>
            <person name="Rodriguez M."/>
            <person name="Chiribao M.L."/>
            <person name="Parodi-Talice A."/>
            <person name="Pita S."/>
            <person name="Rijo G."/>
            <person name="Alvarez-Valin F."/>
            <person name="Robello C."/>
        </authorList>
    </citation>
    <scope>NUCLEOTIDE SEQUENCE [LARGE SCALE GENOMIC DNA]</scope>
    <source>
        <strain evidence="2 3">Dm28c</strain>
    </source>
</reference>
<feature type="transmembrane region" description="Helical" evidence="1">
    <location>
        <begin position="136"/>
        <end position="153"/>
    </location>
</feature>
<comment type="caution">
    <text evidence="2">The sequence shown here is derived from an EMBL/GenBank/DDBJ whole genome shotgun (WGS) entry which is preliminary data.</text>
</comment>
<dbReference type="VEuPathDB" id="TriTrypDB:C3747_12g333"/>
<dbReference type="VEuPathDB" id="TriTrypDB:TCDM_06664"/>
<dbReference type="Proteomes" id="UP000246121">
    <property type="component" value="Unassembled WGS sequence"/>
</dbReference>
<accession>A0A2V2UKP5</accession>
<dbReference type="GO" id="GO:0016740">
    <property type="term" value="F:transferase activity"/>
    <property type="evidence" value="ECO:0007669"/>
    <property type="project" value="UniProtKB-KW"/>
</dbReference>
<dbReference type="VEuPathDB" id="TriTrypDB:TcYC6_0051620"/>
<evidence type="ECO:0000313" key="2">
    <source>
        <dbReference type="EMBL" id="PWU82923.1"/>
    </source>
</evidence>
<name>A0A2V2UKP5_TRYCR</name>
<dbReference type="VEuPathDB" id="TriTrypDB:TcCL_NonESM08617"/>
<sequence>MQNRCHQSLSLHVQRCLPKHCPSLALGRLPLVRRCGFAPHCCSFVSLRHCYTTPVTAATGCRGGSNSTCHAAESGVPKTPSIIFFGGDIVSLVALKMLREQLECIWAADASTTPNVRSTPAGKPCLTKTAEGKQQLVVGVLFCLLIPVTFFNITTDNTL</sequence>
<dbReference type="VEuPathDB" id="TriTrypDB:TcCLB.509267.100"/>
<dbReference type="VEuPathDB" id="TriTrypDB:TcCLB.510031.60"/>
<keyword evidence="1" id="KW-1133">Transmembrane helix</keyword>
<dbReference type="VEuPathDB" id="TriTrypDB:C4B63_469g1"/>
<dbReference type="VEuPathDB" id="TriTrypDB:TcG_08776"/>
<organism evidence="2 3">
    <name type="scientific">Trypanosoma cruzi</name>
    <dbReference type="NCBI Taxonomy" id="5693"/>
    <lineage>
        <taxon>Eukaryota</taxon>
        <taxon>Discoba</taxon>
        <taxon>Euglenozoa</taxon>
        <taxon>Kinetoplastea</taxon>
        <taxon>Metakinetoplastina</taxon>
        <taxon>Trypanosomatida</taxon>
        <taxon>Trypanosomatidae</taxon>
        <taxon>Trypanosoma</taxon>
        <taxon>Schizotrypanum</taxon>
    </lineage>
</organism>
<dbReference type="VEuPathDB" id="TriTrypDB:TCSYLVIO_004069"/>
<keyword evidence="2" id="KW-0808">Transferase</keyword>
<dbReference type="VEuPathDB" id="TriTrypDB:Tc_MARK_2815"/>
<keyword evidence="1" id="KW-0472">Membrane</keyword>
<gene>
    <name evidence="2" type="ORF">C4B63_469g1</name>
</gene>
<dbReference type="VEuPathDB" id="TriTrypDB:BCY84_18246"/>
<evidence type="ECO:0000313" key="3">
    <source>
        <dbReference type="Proteomes" id="UP000246121"/>
    </source>
</evidence>
<proteinExistence type="predicted"/>
<dbReference type="VEuPathDB" id="TriTrypDB:TcBrA4_0102750"/>
<dbReference type="VEuPathDB" id="TriTrypDB:ECC02_007047"/>
<evidence type="ECO:0000256" key="1">
    <source>
        <dbReference type="SAM" id="Phobius"/>
    </source>
</evidence>
<keyword evidence="1" id="KW-0812">Transmembrane</keyword>
<dbReference type="EMBL" id="PRFA01000469">
    <property type="protein sequence ID" value="PWU82923.1"/>
    <property type="molecule type" value="Genomic_DNA"/>
</dbReference>